<dbReference type="SUPFAM" id="SSF54631">
    <property type="entry name" value="CBS-domain pair"/>
    <property type="match status" value="1"/>
</dbReference>
<comment type="similarity">
    <text evidence="2 9">Belongs to the SLC41A transporter family.</text>
</comment>
<dbReference type="InterPro" id="IPR038076">
    <property type="entry name" value="MgtE_N_sf"/>
</dbReference>
<dbReference type="GO" id="GO:0005886">
    <property type="term" value="C:plasma membrane"/>
    <property type="evidence" value="ECO:0007669"/>
    <property type="project" value="UniProtKB-SubCell"/>
</dbReference>
<dbReference type="PROSITE" id="PS51371">
    <property type="entry name" value="CBS"/>
    <property type="match status" value="1"/>
</dbReference>
<evidence type="ECO:0000313" key="11">
    <source>
        <dbReference type="EMBL" id="ASZ08973.1"/>
    </source>
</evidence>
<dbReference type="SUPFAM" id="SSF158791">
    <property type="entry name" value="MgtE N-terminal domain-like"/>
    <property type="match status" value="1"/>
</dbReference>
<dbReference type="KEGG" id="mchc:CK556_01205"/>
<reference evidence="11 12" key="1">
    <citation type="submission" date="2017-08" db="EMBL/GenBank/DDBJ databases">
        <title>Complete Genome Sequence of Mesoplasma chauliocola.</title>
        <authorList>
            <person name="Knight T.F.Jr."/>
            <person name="Citino T."/>
        </authorList>
    </citation>
    <scope>NUCLEOTIDE SEQUENCE [LARGE SCALE GENOMIC DNA]</scope>
    <source>
        <strain evidence="11 12">CHPA-2</strain>
    </source>
</reference>
<evidence type="ECO:0000256" key="5">
    <source>
        <dbReference type="ARBA" id="ARBA00022842"/>
    </source>
</evidence>
<dbReference type="Gene3D" id="3.10.580.10">
    <property type="entry name" value="CBS-domain"/>
    <property type="match status" value="1"/>
</dbReference>
<keyword evidence="6 9" id="KW-1133">Transmembrane helix</keyword>
<dbReference type="GO" id="GO:0046872">
    <property type="term" value="F:metal ion binding"/>
    <property type="evidence" value="ECO:0007669"/>
    <property type="project" value="UniProtKB-KW"/>
</dbReference>
<dbReference type="SMART" id="SM00924">
    <property type="entry name" value="MgtE_N"/>
    <property type="match status" value="1"/>
</dbReference>
<accession>A0A249SMY7</accession>
<dbReference type="InterPro" id="IPR036739">
    <property type="entry name" value="SLC41_membr_dom_sf"/>
</dbReference>
<comment type="function">
    <text evidence="9">Acts as a magnesium transporter.</text>
</comment>
<keyword evidence="3 9" id="KW-0813">Transport</keyword>
<dbReference type="NCBIfam" id="TIGR00400">
    <property type="entry name" value="mgtE"/>
    <property type="match status" value="1"/>
</dbReference>
<dbReference type="SMART" id="SM00116">
    <property type="entry name" value="CBS"/>
    <property type="match status" value="2"/>
</dbReference>
<evidence type="ECO:0000256" key="1">
    <source>
        <dbReference type="ARBA" id="ARBA00004141"/>
    </source>
</evidence>
<dbReference type="AlphaFoldDB" id="A0A249SMY7"/>
<organism evidence="11 12">
    <name type="scientific">Mesoplasma chauliocola</name>
    <dbReference type="NCBI Taxonomy" id="216427"/>
    <lineage>
        <taxon>Bacteria</taxon>
        <taxon>Bacillati</taxon>
        <taxon>Mycoplasmatota</taxon>
        <taxon>Mollicutes</taxon>
        <taxon>Entomoplasmatales</taxon>
        <taxon>Entomoplasmataceae</taxon>
        <taxon>Mesoplasma</taxon>
    </lineage>
</organism>
<keyword evidence="12" id="KW-1185">Reference proteome</keyword>
<evidence type="ECO:0000256" key="2">
    <source>
        <dbReference type="ARBA" id="ARBA00009749"/>
    </source>
</evidence>
<evidence type="ECO:0000256" key="8">
    <source>
        <dbReference type="PROSITE-ProRule" id="PRU00703"/>
    </source>
</evidence>
<evidence type="ECO:0000256" key="3">
    <source>
        <dbReference type="ARBA" id="ARBA00022448"/>
    </source>
</evidence>
<dbReference type="Pfam" id="PF03448">
    <property type="entry name" value="MgtE_N"/>
    <property type="match status" value="1"/>
</dbReference>
<dbReference type="Proteomes" id="UP000232229">
    <property type="component" value="Chromosome"/>
</dbReference>
<feature type="domain" description="CBS" evidence="10">
    <location>
        <begin position="201"/>
        <end position="257"/>
    </location>
</feature>
<dbReference type="Pfam" id="PF00571">
    <property type="entry name" value="CBS"/>
    <property type="match status" value="2"/>
</dbReference>
<dbReference type="InterPro" id="IPR046342">
    <property type="entry name" value="CBS_dom_sf"/>
</dbReference>
<dbReference type="PANTHER" id="PTHR43773">
    <property type="entry name" value="MAGNESIUM TRANSPORTER MGTE"/>
    <property type="match status" value="1"/>
</dbReference>
<keyword evidence="7 9" id="KW-0472">Membrane</keyword>
<dbReference type="GO" id="GO:0015095">
    <property type="term" value="F:magnesium ion transmembrane transporter activity"/>
    <property type="evidence" value="ECO:0007669"/>
    <property type="project" value="UniProtKB-UniRule"/>
</dbReference>
<proteinExistence type="inferred from homology"/>
<feature type="transmembrane region" description="Helical" evidence="9">
    <location>
        <begin position="370"/>
        <end position="394"/>
    </location>
</feature>
<protein>
    <recommendedName>
        <fullName evidence="9">Magnesium transporter MgtE</fullName>
    </recommendedName>
</protein>
<sequence>MLKLEHIEEMLETALEEKDVKKIRSISKETQFVDFAEAMEQFESKVVLKIFRLLEIEEAAEIFTYLDSEHQEYIIEAFTNTEIKEILDELYTDDIIDLIDEMPSEVVKKILKATTKDVRKELNSILKYEEHTAGAIMSINFTELKSDNTVEMAIKAIQRRHDEYDEIDDLFIIDDQNKLLGWIELKQLIINDPKTELGKIMNTKIVNVNVEMDQEVVANYFKRYDINTLPVVNKTQQLVGIITVDDVIDVLVEESTEDIQNFAGIDADDVESDYFETGLIKMYKSRVTWLSILLVIGIITHVIMMLLFSKIPGLEEIGNAQSVIMMIPILIVVAGVSGNIANQSSLMMIRSLALNQIHKKEIKTIFGKEFVVGLMLGITLAIINIIRLLIIYAIKDNGTISLTSWMIILFSTIGILIVVMLANLLGLVLPLVLKKIKKDPTIASSPLITSLVDIMCVLIFIGFTLIIV</sequence>
<dbReference type="STRING" id="1336232.GCA_000518825_00083"/>
<dbReference type="Gene3D" id="1.10.357.20">
    <property type="entry name" value="SLC41 divalent cation transporters, integral membrane domain"/>
    <property type="match status" value="1"/>
</dbReference>
<evidence type="ECO:0000313" key="12">
    <source>
        <dbReference type="Proteomes" id="UP000232229"/>
    </source>
</evidence>
<dbReference type="CDD" id="cd04606">
    <property type="entry name" value="CBS_pair_Mg_transporter"/>
    <property type="match status" value="1"/>
</dbReference>
<name>A0A249SMY7_9MOLU</name>
<keyword evidence="5 9" id="KW-0460">Magnesium</keyword>
<feature type="transmembrane region" description="Helical" evidence="9">
    <location>
        <begin position="320"/>
        <end position="341"/>
    </location>
</feature>
<dbReference type="Pfam" id="PF01769">
    <property type="entry name" value="MgtE"/>
    <property type="match status" value="1"/>
</dbReference>
<comment type="subcellular location">
    <subcellularLocation>
        <location evidence="9">Cell membrane</location>
        <topology evidence="9">Multi-pass membrane protein</topology>
    </subcellularLocation>
    <subcellularLocation>
        <location evidence="1">Membrane</location>
        <topology evidence="1">Multi-pass membrane protein</topology>
    </subcellularLocation>
</comment>
<dbReference type="InterPro" id="IPR006668">
    <property type="entry name" value="Mg_transptr_MgtE_intracell_dom"/>
</dbReference>
<evidence type="ECO:0000256" key="9">
    <source>
        <dbReference type="RuleBase" id="RU362011"/>
    </source>
</evidence>
<evidence type="ECO:0000256" key="7">
    <source>
        <dbReference type="ARBA" id="ARBA00023136"/>
    </source>
</evidence>
<gene>
    <name evidence="11" type="primary">mgtE</name>
    <name evidence="11" type="ORF">CK556_01205</name>
</gene>
<dbReference type="EMBL" id="CP023173">
    <property type="protein sequence ID" value="ASZ08973.1"/>
    <property type="molecule type" value="Genomic_DNA"/>
</dbReference>
<evidence type="ECO:0000259" key="10">
    <source>
        <dbReference type="PROSITE" id="PS51371"/>
    </source>
</evidence>
<dbReference type="Gene3D" id="1.25.60.10">
    <property type="entry name" value="MgtE N-terminal domain-like"/>
    <property type="match status" value="1"/>
</dbReference>
<dbReference type="SUPFAM" id="SSF161093">
    <property type="entry name" value="MgtE membrane domain-like"/>
    <property type="match status" value="1"/>
</dbReference>
<dbReference type="RefSeq" id="WP_027875261.1">
    <property type="nucleotide sequence ID" value="NZ_CP023173.1"/>
</dbReference>
<comment type="subunit">
    <text evidence="9">Homodimer.</text>
</comment>
<keyword evidence="8" id="KW-0129">CBS domain</keyword>
<dbReference type="PANTHER" id="PTHR43773:SF1">
    <property type="entry name" value="MAGNESIUM TRANSPORTER MGTE"/>
    <property type="match status" value="1"/>
</dbReference>
<feature type="transmembrane region" description="Helical" evidence="9">
    <location>
        <begin position="406"/>
        <end position="433"/>
    </location>
</feature>
<dbReference type="InterPro" id="IPR006669">
    <property type="entry name" value="MgtE_transporter"/>
</dbReference>
<dbReference type="InterPro" id="IPR000644">
    <property type="entry name" value="CBS_dom"/>
</dbReference>
<evidence type="ECO:0000256" key="4">
    <source>
        <dbReference type="ARBA" id="ARBA00022692"/>
    </source>
</evidence>
<keyword evidence="4 9" id="KW-0812">Transmembrane</keyword>
<feature type="transmembrane region" description="Helical" evidence="9">
    <location>
        <begin position="445"/>
        <end position="467"/>
    </location>
</feature>
<keyword evidence="9" id="KW-1003">Cell membrane</keyword>
<keyword evidence="9" id="KW-0479">Metal-binding</keyword>
<evidence type="ECO:0000256" key="6">
    <source>
        <dbReference type="ARBA" id="ARBA00022989"/>
    </source>
</evidence>
<dbReference type="InterPro" id="IPR006667">
    <property type="entry name" value="SLC41_membr_dom"/>
</dbReference>
<feature type="transmembrane region" description="Helical" evidence="9">
    <location>
        <begin position="287"/>
        <end position="308"/>
    </location>
</feature>